<feature type="transmembrane region" description="Helical" evidence="10">
    <location>
        <begin position="122"/>
        <end position="138"/>
    </location>
</feature>
<comment type="similarity">
    <text evidence="3">Belongs to the TVP18 family.</text>
</comment>
<dbReference type="GeneID" id="30198364"/>
<evidence type="ECO:0000256" key="5">
    <source>
        <dbReference type="ARBA" id="ARBA00020655"/>
    </source>
</evidence>
<sequence length="167" mass="18860">MALKITSFINYQGLKEDFRSKNFSVYGQWNGILCVILCIALGIANIFHFNVVVVFSIICIVQGLLLIFVEIPFLLRICPLSDNFNTFVKRFNQNWPRAGFYLIMSAIQFVSCVAQVTSLLVPAIFLLFSSIFYALAAFKHQQFQNSNAIIGTTSDNFPTDAVVREIL</sequence>
<dbReference type="RefSeq" id="XP_019041489.1">
    <property type="nucleotide sequence ID" value="XM_019181118.1"/>
</dbReference>
<dbReference type="PANTHER" id="PTHR13314:SF2">
    <property type="entry name" value="CALCIUM CHANNEL FLOWER HOMOLOG"/>
    <property type="match status" value="1"/>
</dbReference>
<evidence type="ECO:0000256" key="2">
    <source>
        <dbReference type="ARBA" id="ARBA00004653"/>
    </source>
</evidence>
<dbReference type="STRING" id="683960.A0A1E3PBE3"/>
<dbReference type="SMART" id="SM01077">
    <property type="entry name" value="Cg6151-P"/>
    <property type="match status" value="1"/>
</dbReference>
<dbReference type="OrthoDB" id="5591789at2759"/>
<evidence type="ECO:0000256" key="4">
    <source>
        <dbReference type="ARBA" id="ARBA00013563"/>
    </source>
</evidence>
<dbReference type="PANTHER" id="PTHR13314">
    <property type="entry name" value="CALCIUM CHANNEL FLOWER HOMOLOG"/>
    <property type="match status" value="1"/>
</dbReference>
<accession>A0A1E3PBE3</accession>
<feature type="transmembrane region" description="Helical" evidence="10">
    <location>
        <begin position="29"/>
        <end position="47"/>
    </location>
</feature>
<evidence type="ECO:0000313" key="12">
    <source>
        <dbReference type="Proteomes" id="UP000094112"/>
    </source>
</evidence>
<evidence type="ECO:0000256" key="6">
    <source>
        <dbReference type="ARBA" id="ARBA00022692"/>
    </source>
</evidence>
<dbReference type="EMBL" id="KV454208">
    <property type="protein sequence ID" value="ODQ62282.1"/>
    <property type="molecule type" value="Genomic_DNA"/>
</dbReference>
<evidence type="ECO:0000256" key="3">
    <source>
        <dbReference type="ARBA" id="ARBA00005738"/>
    </source>
</evidence>
<dbReference type="AlphaFoldDB" id="A0A1E3PBE3"/>
<evidence type="ECO:0000313" key="11">
    <source>
        <dbReference type="EMBL" id="ODQ62282.1"/>
    </source>
</evidence>
<keyword evidence="6 10" id="KW-0812">Transmembrane</keyword>
<dbReference type="InterPro" id="IPR019365">
    <property type="entry name" value="TVP18/Ca-channel_flower"/>
</dbReference>
<reference evidence="11 12" key="1">
    <citation type="journal article" date="2016" name="Proc. Natl. Acad. Sci. U.S.A.">
        <title>Comparative genomics of biotechnologically important yeasts.</title>
        <authorList>
            <person name="Riley R."/>
            <person name="Haridas S."/>
            <person name="Wolfe K.H."/>
            <person name="Lopes M.R."/>
            <person name="Hittinger C.T."/>
            <person name="Goeker M."/>
            <person name="Salamov A.A."/>
            <person name="Wisecaver J.H."/>
            <person name="Long T.M."/>
            <person name="Calvey C.H."/>
            <person name="Aerts A.L."/>
            <person name="Barry K.W."/>
            <person name="Choi C."/>
            <person name="Clum A."/>
            <person name="Coughlan A.Y."/>
            <person name="Deshpande S."/>
            <person name="Douglass A.P."/>
            <person name="Hanson S.J."/>
            <person name="Klenk H.-P."/>
            <person name="LaButti K.M."/>
            <person name="Lapidus A."/>
            <person name="Lindquist E.A."/>
            <person name="Lipzen A.M."/>
            <person name="Meier-Kolthoff J.P."/>
            <person name="Ohm R.A."/>
            <person name="Otillar R.P."/>
            <person name="Pangilinan J.L."/>
            <person name="Peng Y."/>
            <person name="Rokas A."/>
            <person name="Rosa C.A."/>
            <person name="Scheuner C."/>
            <person name="Sibirny A.A."/>
            <person name="Slot J.C."/>
            <person name="Stielow J.B."/>
            <person name="Sun H."/>
            <person name="Kurtzman C.P."/>
            <person name="Blackwell M."/>
            <person name="Grigoriev I.V."/>
            <person name="Jeffries T.W."/>
        </authorList>
    </citation>
    <scope>NUCLEOTIDE SEQUENCE [LARGE SCALE GENOMIC DNA]</scope>
    <source>
        <strain evidence="12">ATCC 58044 / CBS 1984 / NCYC 433 / NRRL Y-366-8</strain>
    </source>
</reference>
<dbReference type="GO" id="GO:0016192">
    <property type="term" value="P:vesicle-mediated transport"/>
    <property type="evidence" value="ECO:0007669"/>
    <property type="project" value="EnsemblFungi"/>
</dbReference>
<evidence type="ECO:0000256" key="7">
    <source>
        <dbReference type="ARBA" id="ARBA00022989"/>
    </source>
</evidence>
<dbReference type="Proteomes" id="UP000094112">
    <property type="component" value="Unassembled WGS sequence"/>
</dbReference>
<evidence type="ECO:0000256" key="8">
    <source>
        <dbReference type="ARBA" id="ARBA00023034"/>
    </source>
</evidence>
<feature type="transmembrane region" description="Helical" evidence="10">
    <location>
        <begin position="53"/>
        <end position="77"/>
    </location>
</feature>
<dbReference type="GO" id="GO:0000139">
    <property type="term" value="C:Golgi membrane"/>
    <property type="evidence" value="ECO:0007669"/>
    <property type="project" value="UniProtKB-SubCell"/>
</dbReference>
<gene>
    <name evidence="11" type="ORF">WICANDRAFT_25216</name>
</gene>
<protein>
    <recommendedName>
        <fullName evidence="4">Golgi apparatus membrane protein TVP18</fullName>
    </recommendedName>
    <alternativeName>
        <fullName evidence="5">Golgi apparatus membrane protein tvp18</fullName>
    </alternativeName>
</protein>
<keyword evidence="12" id="KW-1185">Reference proteome</keyword>
<proteinExistence type="inferred from homology"/>
<comment type="subcellular location">
    <subcellularLocation>
        <location evidence="2">Golgi apparatus membrane</location>
        <topology evidence="2">Multi-pass membrane protein</topology>
    </subcellularLocation>
</comment>
<keyword evidence="8" id="KW-0333">Golgi apparatus</keyword>
<evidence type="ECO:0000256" key="9">
    <source>
        <dbReference type="ARBA" id="ARBA00023136"/>
    </source>
</evidence>
<organism evidence="11 12">
    <name type="scientific">Wickerhamomyces anomalus (strain ATCC 58044 / CBS 1984 / NCYC 433 / NRRL Y-366-8)</name>
    <name type="common">Yeast</name>
    <name type="synonym">Hansenula anomala</name>
    <dbReference type="NCBI Taxonomy" id="683960"/>
    <lineage>
        <taxon>Eukaryota</taxon>
        <taxon>Fungi</taxon>
        <taxon>Dikarya</taxon>
        <taxon>Ascomycota</taxon>
        <taxon>Saccharomycotina</taxon>
        <taxon>Saccharomycetes</taxon>
        <taxon>Phaffomycetales</taxon>
        <taxon>Wickerhamomycetaceae</taxon>
        <taxon>Wickerhamomyces</taxon>
    </lineage>
</organism>
<evidence type="ECO:0000256" key="1">
    <source>
        <dbReference type="ARBA" id="ARBA00003246"/>
    </source>
</evidence>
<keyword evidence="9 10" id="KW-0472">Membrane</keyword>
<evidence type="ECO:0000256" key="10">
    <source>
        <dbReference type="SAM" id="Phobius"/>
    </source>
</evidence>
<comment type="function">
    <text evidence="1">Golgi membrane protein involved in vesicular trafficking.</text>
</comment>
<keyword evidence="7 10" id="KW-1133">Transmembrane helix</keyword>
<name>A0A1E3PBE3_WICAA</name>
<dbReference type="Pfam" id="PF10233">
    <property type="entry name" value="Cg6151-P"/>
    <property type="match status" value="1"/>
</dbReference>